<dbReference type="Proteomes" id="UP000011014">
    <property type="component" value="Unassembled WGS sequence"/>
</dbReference>
<protein>
    <submittedName>
        <fullName evidence="2">Uncharacterized protein</fullName>
    </submittedName>
</protein>
<organism evidence="2">
    <name type="scientific">Oikopleura dioica</name>
    <name type="common">Tunicate</name>
    <dbReference type="NCBI Taxonomy" id="34765"/>
    <lineage>
        <taxon>Eukaryota</taxon>
        <taxon>Metazoa</taxon>
        <taxon>Chordata</taxon>
        <taxon>Tunicata</taxon>
        <taxon>Appendicularia</taxon>
        <taxon>Copelata</taxon>
        <taxon>Oikopleuridae</taxon>
        <taxon>Oikopleura</taxon>
    </lineage>
</organism>
<dbReference type="AlphaFoldDB" id="E4Z6T7"/>
<evidence type="ECO:0000313" key="2">
    <source>
        <dbReference type="EMBL" id="CBY43415.1"/>
    </source>
</evidence>
<feature type="compositionally biased region" description="Polar residues" evidence="1">
    <location>
        <begin position="152"/>
        <end position="163"/>
    </location>
</feature>
<proteinExistence type="predicted"/>
<dbReference type="EMBL" id="FN658206">
    <property type="protein sequence ID" value="CBY43415.1"/>
    <property type="molecule type" value="Genomic_DNA"/>
</dbReference>
<name>E4Z6T7_OIKDI</name>
<sequence length="204" mass="22571">RRDSVHELVEIDEDKIQDGLYIEAKHSASDVLKSHIMHLRECTSYNFEKIGENSDGSAIYEDEPSATYAFLNDGCIAGDFKWYSQKSSGDRTDWTLNTATYVKDQFNMQLLADAGSSSGSSKLKYSCGNGPLSARSVRNQRAKQRQARRATCPSNAPTATTICSRLATPPSRSKKEMSSKSKKLTTKESSTQMPKMARSHLASV</sequence>
<gene>
    <name evidence="2" type="ORF">GSOID_T00028015001</name>
</gene>
<feature type="region of interest" description="Disordered" evidence="1">
    <location>
        <begin position="131"/>
        <end position="204"/>
    </location>
</feature>
<feature type="non-terminal residue" evidence="2">
    <location>
        <position position="1"/>
    </location>
</feature>
<accession>E4Z6T7</accession>
<feature type="compositionally biased region" description="Basic residues" evidence="1">
    <location>
        <begin position="138"/>
        <end position="148"/>
    </location>
</feature>
<evidence type="ECO:0000256" key="1">
    <source>
        <dbReference type="SAM" id="MobiDB-lite"/>
    </source>
</evidence>
<reference evidence="2" key="1">
    <citation type="journal article" date="2010" name="Science">
        <title>Plasticity of animal genome architecture unmasked by rapid evolution of a pelagic tunicate.</title>
        <authorList>
            <person name="Denoeud F."/>
            <person name="Henriet S."/>
            <person name="Mungpakdee S."/>
            <person name="Aury J.M."/>
            <person name="Da Silva C."/>
            <person name="Brinkmann H."/>
            <person name="Mikhaleva J."/>
            <person name="Olsen L.C."/>
            <person name="Jubin C."/>
            <person name="Canestro C."/>
            <person name="Bouquet J.M."/>
            <person name="Danks G."/>
            <person name="Poulain J."/>
            <person name="Campsteijn C."/>
            <person name="Adamski M."/>
            <person name="Cross I."/>
            <person name="Yadetie F."/>
            <person name="Muffato M."/>
            <person name="Louis A."/>
            <person name="Butcher S."/>
            <person name="Tsagkogeorga G."/>
            <person name="Konrad A."/>
            <person name="Singh S."/>
            <person name="Jensen M.F."/>
            <person name="Cong E.H."/>
            <person name="Eikeseth-Otteraa H."/>
            <person name="Noel B."/>
            <person name="Anthouard V."/>
            <person name="Porcel B.M."/>
            <person name="Kachouri-Lafond R."/>
            <person name="Nishino A."/>
            <person name="Ugolini M."/>
            <person name="Chourrout P."/>
            <person name="Nishida H."/>
            <person name="Aasland R."/>
            <person name="Huzurbazar S."/>
            <person name="Westhof E."/>
            <person name="Delsuc F."/>
            <person name="Lehrach H."/>
            <person name="Reinhardt R."/>
            <person name="Weissenbach J."/>
            <person name="Roy S.W."/>
            <person name="Artiguenave F."/>
            <person name="Postlethwait J.H."/>
            <person name="Manak J.R."/>
            <person name="Thompson E.M."/>
            <person name="Jaillon O."/>
            <person name="Du Pasquier L."/>
            <person name="Boudinot P."/>
            <person name="Liberles D.A."/>
            <person name="Volff J.N."/>
            <person name="Philippe H."/>
            <person name="Lenhard B."/>
            <person name="Roest Crollius H."/>
            <person name="Wincker P."/>
            <person name="Chourrout D."/>
        </authorList>
    </citation>
    <scope>NUCLEOTIDE SEQUENCE [LARGE SCALE GENOMIC DNA]</scope>
</reference>